<proteinExistence type="predicted"/>
<dbReference type="WBParaSite" id="jg17417">
    <property type="protein sequence ID" value="jg17417"/>
    <property type="gene ID" value="jg17417"/>
</dbReference>
<feature type="region of interest" description="Disordered" evidence="1">
    <location>
        <begin position="38"/>
        <end position="67"/>
    </location>
</feature>
<keyword evidence="2" id="KW-1185">Reference proteome</keyword>
<dbReference type="AlphaFoldDB" id="A0A915DAP0"/>
<reference evidence="3" key="1">
    <citation type="submission" date="2022-11" db="UniProtKB">
        <authorList>
            <consortium name="WormBaseParasite"/>
        </authorList>
    </citation>
    <scope>IDENTIFICATION</scope>
</reference>
<sequence>MKKEGSPFKCDAKKEASTAKAEVDKALKKEVAKAAGVAGSPVAKPMVSSPVAAKQKKRFFREGRVTK</sequence>
<organism evidence="2 3">
    <name type="scientific">Ditylenchus dipsaci</name>
    <dbReference type="NCBI Taxonomy" id="166011"/>
    <lineage>
        <taxon>Eukaryota</taxon>
        <taxon>Metazoa</taxon>
        <taxon>Ecdysozoa</taxon>
        <taxon>Nematoda</taxon>
        <taxon>Chromadorea</taxon>
        <taxon>Rhabditida</taxon>
        <taxon>Tylenchina</taxon>
        <taxon>Tylenchomorpha</taxon>
        <taxon>Sphaerularioidea</taxon>
        <taxon>Anguinidae</taxon>
        <taxon>Anguininae</taxon>
        <taxon>Ditylenchus</taxon>
    </lineage>
</organism>
<name>A0A915DAP0_9BILA</name>
<evidence type="ECO:0000256" key="1">
    <source>
        <dbReference type="SAM" id="MobiDB-lite"/>
    </source>
</evidence>
<accession>A0A915DAP0</accession>
<protein>
    <submittedName>
        <fullName evidence="3">Uncharacterized protein</fullName>
    </submittedName>
</protein>
<evidence type="ECO:0000313" key="2">
    <source>
        <dbReference type="Proteomes" id="UP000887574"/>
    </source>
</evidence>
<dbReference type="Proteomes" id="UP000887574">
    <property type="component" value="Unplaced"/>
</dbReference>
<evidence type="ECO:0000313" key="3">
    <source>
        <dbReference type="WBParaSite" id="jg17417"/>
    </source>
</evidence>
<feature type="region of interest" description="Disordered" evidence="1">
    <location>
        <begin position="1"/>
        <end position="22"/>
    </location>
</feature>